<accession>A0A8G0LAL0</accession>
<dbReference type="CDD" id="cd09917">
    <property type="entry name" value="F-box_SF"/>
    <property type="match status" value="1"/>
</dbReference>
<dbReference type="PROSITE" id="PS50181">
    <property type="entry name" value="FBOX"/>
    <property type="match status" value="1"/>
</dbReference>
<feature type="repeat" description="ANK" evidence="1">
    <location>
        <begin position="115"/>
        <end position="147"/>
    </location>
</feature>
<dbReference type="SMART" id="SM00248">
    <property type="entry name" value="ANK"/>
    <property type="match status" value="6"/>
</dbReference>
<gene>
    <name evidence="3" type="ORF">H0G86_003414</name>
</gene>
<dbReference type="Pfam" id="PF00023">
    <property type="entry name" value="Ank"/>
    <property type="match status" value="1"/>
</dbReference>
<protein>
    <recommendedName>
        <fullName evidence="2">F-box domain-containing protein</fullName>
    </recommendedName>
</protein>
<dbReference type="Gene3D" id="1.25.40.20">
    <property type="entry name" value="Ankyrin repeat-containing domain"/>
    <property type="match status" value="3"/>
</dbReference>
<dbReference type="SMR" id="A0A8G0LAL0"/>
<dbReference type="AlphaFoldDB" id="A0A8G0LAL0"/>
<evidence type="ECO:0000313" key="4">
    <source>
        <dbReference type="Proteomes" id="UP000826661"/>
    </source>
</evidence>
<dbReference type="PROSITE" id="PS50297">
    <property type="entry name" value="ANK_REP_REGION"/>
    <property type="match status" value="1"/>
</dbReference>
<dbReference type="InterPro" id="IPR036770">
    <property type="entry name" value="Ankyrin_rpt-contain_sf"/>
</dbReference>
<evidence type="ECO:0000256" key="1">
    <source>
        <dbReference type="PROSITE-ProRule" id="PRU00023"/>
    </source>
</evidence>
<dbReference type="InterPro" id="IPR002110">
    <property type="entry name" value="Ankyrin_rpt"/>
</dbReference>
<dbReference type="PANTHER" id="PTHR24118">
    <property type="entry name" value="POTE ANKYRIN DOMAIN"/>
    <property type="match status" value="1"/>
</dbReference>
<evidence type="ECO:0000259" key="2">
    <source>
        <dbReference type="PROSITE" id="PS50181"/>
    </source>
</evidence>
<dbReference type="SUPFAM" id="SSF48403">
    <property type="entry name" value="Ankyrin repeat"/>
    <property type="match status" value="1"/>
</dbReference>
<dbReference type="Proteomes" id="UP000826661">
    <property type="component" value="Chromosome II"/>
</dbReference>
<dbReference type="PANTHER" id="PTHR24118:SF99">
    <property type="entry name" value="POTE ANKYRIN DOMAIN FAMILY MEMBER 3C-RELATED"/>
    <property type="match status" value="1"/>
</dbReference>
<keyword evidence="4" id="KW-1185">Reference proteome</keyword>
<dbReference type="InterPro" id="IPR001810">
    <property type="entry name" value="F-box_dom"/>
</dbReference>
<proteinExistence type="predicted"/>
<name>A0A8G0LAL0_9HYPO</name>
<dbReference type="SUPFAM" id="SSF81383">
    <property type="entry name" value="F-box domain"/>
    <property type="match status" value="1"/>
</dbReference>
<organism evidence="3 4">
    <name type="scientific">Trichoderma simmonsii</name>
    <dbReference type="NCBI Taxonomy" id="1491479"/>
    <lineage>
        <taxon>Eukaryota</taxon>
        <taxon>Fungi</taxon>
        <taxon>Dikarya</taxon>
        <taxon>Ascomycota</taxon>
        <taxon>Pezizomycotina</taxon>
        <taxon>Sordariomycetes</taxon>
        <taxon>Hypocreomycetidae</taxon>
        <taxon>Hypocreales</taxon>
        <taxon>Hypocreaceae</taxon>
        <taxon>Trichoderma</taxon>
    </lineage>
</organism>
<evidence type="ECO:0000313" key="3">
    <source>
        <dbReference type="EMBL" id="QYS96155.1"/>
    </source>
</evidence>
<reference evidence="3 4" key="1">
    <citation type="journal article" date="2021" name="BMC Genomics">
        <title>Telomere-to-telomere genome assembly of asparaginase-producing Trichoderma simmonsii.</title>
        <authorList>
            <person name="Chung D."/>
            <person name="Kwon Y.M."/>
            <person name="Yang Y."/>
        </authorList>
    </citation>
    <scope>NUCLEOTIDE SEQUENCE [LARGE SCALE GENOMIC DNA]</scope>
    <source>
        <strain evidence="3 4">GH-Sj1</strain>
    </source>
</reference>
<keyword evidence="1" id="KW-0040">ANK repeat</keyword>
<feature type="domain" description="F-box" evidence="2">
    <location>
        <begin position="20"/>
        <end position="65"/>
    </location>
</feature>
<dbReference type="Gene3D" id="1.20.1280.50">
    <property type="match status" value="1"/>
</dbReference>
<dbReference type="PROSITE" id="PS50088">
    <property type="entry name" value="ANK_REPEAT"/>
    <property type="match status" value="1"/>
</dbReference>
<dbReference type="EMBL" id="CP075865">
    <property type="protein sequence ID" value="QYS96155.1"/>
    <property type="molecule type" value="Genomic_DNA"/>
</dbReference>
<sequence>MTFLDQKFLPWGIPEDARKRDYLSTLPIEILLNIIQILPVKALGRTARLSRFFYGLATPDLYKKDACGGWPESILWAASYIPDTEATERLIKKMFDLAVRYDGNVNRVYQLCDSASFTPLHLAAAKGNRVAVEKLLQLGADPNALGQYLLNNPILSTRRRELESRMPNDSIIVVSRHSMWRPLLIPFLREDKKIIRLLLKYGASPVLAVPIEDTTASAVDPGTINILHILSARQREEFINDAKLRLYFRDYPELSNVPMMAGLTPLFFSLECGNEIAFKEIMAHGGNIEDMDQTGRTPLMQAVIHYCNTKDEDVRQRYKEIIEHMIKTCNAKVGDFSNVGVLETPLICAIKAIFTLLPTDWKPLIRVITEIINLLTSYGADIDEISNTGLTLLHVLCEAICDNKQPGPLLGLFNTLVENGANPNIPSHNGRSILGTCIIKYHCRPTRFYKLLLKLGASLVAQEVGAVFAKWATSYGFPEPFDMVQYKDHITQSAIDALYETAFAEDDKLFRLLQKHFPYTTIAERVASEALLTLEDDPKPFHFALELKCFNGRYIHCNGNSLLHSIVERLEKYPKYKDIDARTDACNVLRRSAPLSLKYEDTQGKTPLQKLYDLRQERDCPILRLFLHDVEVIWGNMKKEAEQQGSDKKLFRKDWIGVLESAFKSIIP</sequence>
<dbReference type="InterPro" id="IPR036047">
    <property type="entry name" value="F-box-like_dom_sf"/>
</dbReference>
<dbReference type="Pfam" id="PF00646">
    <property type="entry name" value="F-box"/>
    <property type="match status" value="1"/>
</dbReference>